<dbReference type="Pfam" id="PF06030">
    <property type="entry name" value="WxLIP_PGBD"/>
    <property type="match status" value="1"/>
</dbReference>
<protein>
    <submittedName>
        <fullName evidence="5">Cell surface protein</fullName>
    </submittedName>
</protein>
<feature type="chain" id="PRO_5013184265" evidence="2">
    <location>
        <begin position="26"/>
        <end position="338"/>
    </location>
</feature>
<dbReference type="STRING" id="112904.BH747_08485"/>
<accession>A0A1V8YUS4</accession>
<evidence type="ECO:0000256" key="2">
    <source>
        <dbReference type="SAM" id="SignalP"/>
    </source>
</evidence>
<dbReference type="InterPro" id="IPR021759">
    <property type="entry name" value="WxLIP_HBD"/>
</dbReference>
<feature type="transmembrane region" description="Helical" evidence="1">
    <location>
        <begin position="312"/>
        <end position="333"/>
    </location>
</feature>
<dbReference type="EMBL" id="MJEA01000008">
    <property type="protein sequence ID" value="OQO69938.1"/>
    <property type="molecule type" value="Genomic_DNA"/>
</dbReference>
<dbReference type="InterPro" id="IPR010317">
    <property type="entry name" value="WxLIP_PGBD"/>
</dbReference>
<evidence type="ECO:0000256" key="1">
    <source>
        <dbReference type="SAM" id="Phobius"/>
    </source>
</evidence>
<keyword evidence="2" id="KW-0732">Signal</keyword>
<feature type="domain" description="WxL Interacting Protein host binding" evidence="4">
    <location>
        <begin position="162"/>
        <end position="301"/>
    </location>
</feature>
<dbReference type="OrthoDB" id="2148359at2"/>
<proteinExistence type="predicted"/>
<evidence type="ECO:0000259" key="3">
    <source>
        <dbReference type="Pfam" id="PF06030"/>
    </source>
</evidence>
<evidence type="ECO:0000313" key="5">
    <source>
        <dbReference type="EMBL" id="OQO69938.1"/>
    </source>
</evidence>
<feature type="domain" description="WxL Interacting Protein peptidoglycan binding" evidence="3">
    <location>
        <begin position="32"/>
        <end position="150"/>
    </location>
</feature>
<feature type="signal peptide" evidence="2">
    <location>
        <begin position="1"/>
        <end position="25"/>
    </location>
</feature>
<dbReference type="RefSeq" id="WP_081183954.1">
    <property type="nucleotide sequence ID" value="NZ_MJEA01000008.1"/>
</dbReference>
<evidence type="ECO:0000313" key="6">
    <source>
        <dbReference type="Proteomes" id="UP000192477"/>
    </source>
</evidence>
<keyword evidence="1" id="KW-0472">Membrane</keyword>
<dbReference type="AlphaFoldDB" id="A0A1V8YUS4"/>
<dbReference type="Proteomes" id="UP000192477">
    <property type="component" value="Unassembled WGS sequence"/>
</dbReference>
<keyword evidence="1" id="KW-1133">Transmembrane helix</keyword>
<sequence length="338" mass="37832">MIKKLIYSIILSFIFVVLGATSVQADEVMGGYTVEPVPNSHQINPDLGYFFLCEKEGTKDCLGVKLINSSDQTKVLKVVVTNANTNYNGLLDYTGKIKDNKDLKQPLTSIVKTTQPEVTVPAKSEVETTLDVKMPKDKFSGVIVGGIVISEKNDGRATKHEKEIMVENKYNYTIGVVLTNDANTRMNQHISVSLEKVAPVLSDGRKIIQADILNPYSYIFDKASVTGEIREKNSDKILQKQEKTNVNIAPHSVYPFQFDWKKDDLKAGDYVFSGVVQASGKKWVLEQPFKITSSSAKEINEKSIYHVVIPQWLKISWLIVLLVNIVGTSYLVFKYSKK</sequence>
<reference evidence="5 6" key="1">
    <citation type="journal article" date="2017" name="BMC Microbiol.">
        <title>Comparative genomics of Enterococcus spp. isolated from bovine feces.</title>
        <authorList>
            <person name="Beukers A.G."/>
            <person name="Zaheer R."/>
            <person name="Goji N."/>
            <person name="Amoako K.K."/>
            <person name="Chaves A.V."/>
            <person name="Ward M.P."/>
            <person name="McAllister T.A."/>
        </authorList>
    </citation>
    <scope>NUCLEOTIDE SEQUENCE [LARGE SCALE GENOMIC DNA]</scope>
    <source>
        <strain evidence="5 6">F1129D 143</strain>
    </source>
</reference>
<name>A0A1V8YUS4_9ENTE</name>
<comment type="caution">
    <text evidence="5">The sequence shown here is derived from an EMBL/GenBank/DDBJ whole genome shotgun (WGS) entry which is preliminary data.</text>
</comment>
<organism evidence="5 6">
    <name type="scientific">Enterococcus villorum</name>
    <dbReference type="NCBI Taxonomy" id="112904"/>
    <lineage>
        <taxon>Bacteria</taxon>
        <taxon>Bacillati</taxon>
        <taxon>Bacillota</taxon>
        <taxon>Bacilli</taxon>
        <taxon>Lactobacillales</taxon>
        <taxon>Enterococcaceae</taxon>
        <taxon>Enterococcus</taxon>
    </lineage>
</organism>
<gene>
    <name evidence="5" type="ORF">BH747_08485</name>
</gene>
<dbReference type="Pfam" id="PF11797">
    <property type="entry name" value="WxLIP_HBD"/>
    <property type="match status" value="1"/>
</dbReference>
<evidence type="ECO:0000259" key="4">
    <source>
        <dbReference type="Pfam" id="PF11797"/>
    </source>
</evidence>
<keyword evidence="1" id="KW-0812">Transmembrane</keyword>